<dbReference type="PANTHER" id="PTHR19143">
    <property type="entry name" value="FIBRINOGEN/TENASCIN/ANGIOPOEITIN"/>
    <property type="match status" value="1"/>
</dbReference>
<dbReference type="SMART" id="SM00186">
    <property type="entry name" value="FBG"/>
    <property type="match status" value="1"/>
</dbReference>
<dbReference type="InterPro" id="IPR020837">
    <property type="entry name" value="Fibrinogen_CS"/>
</dbReference>
<dbReference type="Proteomes" id="UP000694844">
    <property type="component" value="Chromosome 8"/>
</dbReference>
<evidence type="ECO:0000256" key="1">
    <source>
        <dbReference type="ARBA" id="ARBA00023157"/>
    </source>
</evidence>
<gene>
    <name evidence="4" type="primary">LOC111106146</name>
</gene>
<keyword evidence="3" id="KW-1185">Reference proteome</keyword>
<dbReference type="GeneID" id="111106146"/>
<evidence type="ECO:0000259" key="2">
    <source>
        <dbReference type="PROSITE" id="PS51406"/>
    </source>
</evidence>
<dbReference type="InterPro" id="IPR002181">
    <property type="entry name" value="Fibrinogen_a/b/g_C_dom"/>
</dbReference>
<dbReference type="InterPro" id="IPR014716">
    <property type="entry name" value="Fibrinogen_a/b/g_C_1"/>
</dbReference>
<dbReference type="OrthoDB" id="6146709at2759"/>
<dbReference type="InterPro" id="IPR050373">
    <property type="entry name" value="Fibrinogen_C-term_domain"/>
</dbReference>
<reference evidence="4" key="1">
    <citation type="submission" date="2025-08" db="UniProtKB">
        <authorList>
            <consortium name="RefSeq"/>
        </authorList>
    </citation>
    <scope>IDENTIFICATION</scope>
    <source>
        <tissue evidence="4">Whole sample</tissue>
    </source>
</reference>
<proteinExistence type="predicted"/>
<dbReference type="RefSeq" id="XP_022296404.1">
    <property type="nucleotide sequence ID" value="XM_022440696.1"/>
</dbReference>
<keyword evidence="1" id="KW-1015">Disulfide bond</keyword>
<accession>A0A8B8B1B4</accession>
<dbReference type="InterPro" id="IPR036056">
    <property type="entry name" value="Fibrinogen-like_C"/>
</dbReference>
<dbReference type="PROSITE" id="PS51406">
    <property type="entry name" value="FIBRINOGEN_C_2"/>
    <property type="match status" value="1"/>
</dbReference>
<dbReference type="SUPFAM" id="SSF56496">
    <property type="entry name" value="Fibrinogen C-terminal domain-like"/>
    <property type="match status" value="1"/>
</dbReference>
<evidence type="ECO:0000313" key="3">
    <source>
        <dbReference type="Proteomes" id="UP000694844"/>
    </source>
</evidence>
<dbReference type="AlphaFoldDB" id="A0A8B8B1B4"/>
<dbReference type="PROSITE" id="PS00514">
    <property type="entry name" value="FIBRINOGEN_C_1"/>
    <property type="match status" value="1"/>
</dbReference>
<name>A0A8B8B1B4_CRAVI</name>
<dbReference type="KEGG" id="cvn:111106146"/>
<dbReference type="Pfam" id="PF00147">
    <property type="entry name" value="Fibrinogen_C"/>
    <property type="match status" value="1"/>
</dbReference>
<protein>
    <submittedName>
        <fullName evidence="4">Ryncolin-4-like</fullName>
    </submittedName>
</protein>
<dbReference type="Gene3D" id="3.90.215.10">
    <property type="entry name" value="Gamma Fibrinogen, chain A, domain 1"/>
    <property type="match status" value="1"/>
</dbReference>
<sequence length="149" mass="17118">MNEYKGGFGSLNSEFWIGNEIIRLLTLDGYHLFRIEIVASNQSYSGLYSWFDVGAVDEGFQVQFLNFTGNLFEALSYFNGMMFSTWDEDRDYSTTSCAEKNGGGWWFRECHQANPNGAYGVHETWGISWLMTNNQWIYPSHIVLMVGKS</sequence>
<dbReference type="GO" id="GO:0005615">
    <property type="term" value="C:extracellular space"/>
    <property type="evidence" value="ECO:0007669"/>
    <property type="project" value="TreeGrafter"/>
</dbReference>
<feature type="domain" description="Fibrinogen C-terminal" evidence="2">
    <location>
        <begin position="1"/>
        <end position="149"/>
    </location>
</feature>
<organism evidence="3 4">
    <name type="scientific">Crassostrea virginica</name>
    <name type="common">Eastern oyster</name>
    <dbReference type="NCBI Taxonomy" id="6565"/>
    <lineage>
        <taxon>Eukaryota</taxon>
        <taxon>Metazoa</taxon>
        <taxon>Spiralia</taxon>
        <taxon>Lophotrochozoa</taxon>
        <taxon>Mollusca</taxon>
        <taxon>Bivalvia</taxon>
        <taxon>Autobranchia</taxon>
        <taxon>Pteriomorphia</taxon>
        <taxon>Ostreida</taxon>
        <taxon>Ostreoidea</taxon>
        <taxon>Ostreidae</taxon>
        <taxon>Crassostrea</taxon>
    </lineage>
</organism>
<evidence type="ECO:0000313" key="4">
    <source>
        <dbReference type="RefSeq" id="XP_022296404.1"/>
    </source>
</evidence>